<reference evidence="2 3" key="1">
    <citation type="submission" date="2017-12" db="EMBL/GenBank/DDBJ databases">
        <title>The draft genome sequence of Brumimicrobium saltpan LHR20.</title>
        <authorList>
            <person name="Do Z.-J."/>
            <person name="Luo H.-R."/>
        </authorList>
    </citation>
    <scope>NUCLEOTIDE SEQUENCE [LARGE SCALE GENOMIC DNA]</scope>
    <source>
        <strain evidence="2 3">LHR20</strain>
    </source>
</reference>
<dbReference type="SUPFAM" id="SSF46565">
    <property type="entry name" value="Chaperone J-domain"/>
    <property type="match status" value="1"/>
</dbReference>
<dbReference type="PRINTS" id="PR00625">
    <property type="entry name" value="JDOMAIN"/>
</dbReference>
<evidence type="ECO:0000313" key="3">
    <source>
        <dbReference type="Proteomes" id="UP000236654"/>
    </source>
</evidence>
<dbReference type="AlphaFoldDB" id="A0A2I0R630"/>
<comment type="caution">
    <text evidence="2">The sequence shown here is derived from an EMBL/GenBank/DDBJ whole genome shotgun (WGS) entry which is preliminary data.</text>
</comment>
<dbReference type="OrthoDB" id="665715at2"/>
<dbReference type="InterPro" id="IPR036869">
    <property type="entry name" value="J_dom_sf"/>
</dbReference>
<protein>
    <recommendedName>
        <fullName evidence="1">J domain-containing protein</fullName>
    </recommendedName>
</protein>
<dbReference type="InterPro" id="IPR050817">
    <property type="entry name" value="DjlA_DnaK_co-chaperone"/>
</dbReference>
<dbReference type="EMBL" id="PJNI01000001">
    <property type="protein sequence ID" value="PKR81820.1"/>
    <property type="molecule type" value="Genomic_DNA"/>
</dbReference>
<dbReference type="PROSITE" id="PS50076">
    <property type="entry name" value="DNAJ_2"/>
    <property type="match status" value="1"/>
</dbReference>
<name>A0A2I0R630_9FLAO</name>
<keyword evidence="3" id="KW-1185">Reference proteome</keyword>
<gene>
    <name evidence="2" type="ORF">CW751_00320</name>
</gene>
<sequence length="251" mass="29523">MMTIFFYLFLVLVVVFIQVLDNIKNDRAWDHNLMMNEQQIKQEPPHDPLLEAYISLGALMVRKDSSSYREKILYLNSYFARHFPHSHYDFGRSFTASLKRPIHPRTVSKWLRRKLPQREQRLQIMYFLAGLSNVDGAMNQREIALLKEINELLKLSAEDLDRIIAIYTQQQERTKSSDSPSSRIATVKLAYRIMGVSENASKDEIKKAYRRLVKLHHPDVFATKGKEHQEIAAKRFIEIQKAYEILEAREK</sequence>
<accession>A0A2I0R630</accession>
<dbReference type="InterPro" id="IPR007791">
    <property type="entry name" value="DjlA_N"/>
</dbReference>
<dbReference type="PANTHER" id="PTHR24074">
    <property type="entry name" value="CO-CHAPERONE PROTEIN DJLA"/>
    <property type="match status" value="1"/>
</dbReference>
<dbReference type="SMART" id="SM00271">
    <property type="entry name" value="DnaJ"/>
    <property type="match status" value="1"/>
</dbReference>
<dbReference type="Pfam" id="PF00226">
    <property type="entry name" value="DnaJ"/>
    <property type="match status" value="1"/>
</dbReference>
<dbReference type="InterPro" id="IPR029024">
    <property type="entry name" value="TerB-like"/>
</dbReference>
<dbReference type="SUPFAM" id="SSF158682">
    <property type="entry name" value="TerB-like"/>
    <property type="match status" value="1"/>
</dbReference>
<dbReference type="InterPro" id="IPR001623">
    <property type="entry name" value="DnaJ_domain"/>
</dbReference>
<dbReference type="CDD" id="cd06257">
    <property type="entry name" value="DnaJ"/>
    <property type="match status" value="1"/>
</dbReference>
<dbReference type="Proteomes" id="UP000236654">
    <property type="component" value="Unassembled WGS sequence"/>
</dbReference>
<dbReference type="Gene3D" id="1.10.287.110">
    <property type="entry name" value="DnaJ domain"/>
    <property type="match status" value="1"/>
</dbReference>
<dbReference type="Pfam" id="PF05099">
    <property type="entry name" value="TerB"/>
    <property type="match status" value="1"/>
</dbReference>
<evidence type="ECO:0000259" key="1">
    <source>
        <dbReference type="PROSITE" id="PS50076"/>
    </source>
</evidence>
<feature type="domain" description="J" evidence="1">
    <location>
        <begin position="189"/>
        <end position="251"/>
    </location>
</feature>
<organism evidence="2 3">
    <name type="scientific">Brumimicrobium salinarum</name>
    <dbReference type="NCBI Taxonomy" id="2058658"/>
    <lineage>
        <taxon>Bacteria</taxon>
        <taxon>Pseudomonadati</taxon>
        <taxon>Bacteroidota</taxon>
        <taxon>Flavobacteriia</taxon>
        <taxon>Flavobacteriales</taxon>
        <taxon>Crocinitomicaceae</taxon>
        <taxon>Brumimicrobium</taxon>
    </lineage>
</organism>
<dbReference type="RefSeq" id="WP_101332966.1">
    <property type="nucleotide sequence ID" value="NZ_PJNI01000001.1"/>
</dbReference>
<evidence type="ECO:0000313" key="2">
    <source>
        <dbReference type="EMBL" id="PKR81820.1"/>
    </source>
</evidence>
<proteinExistence type="predicted"/>
<dbReference type="Gene3D" id="1.10.3680.10">
    <property type="entry name" value="TerB-like"/>
    <property type="match status" value="1"/>
</dbReference>